<evidence type="ECO:0000256" key="1">
    <source>
        <dbReference type="ARBA" id="ARBA00007754"/>
    </source>
</evidence>
<dbReference type="Gene3D" id="3.20.20.80">
    <property type="entry name" value="Glycosidases"/>
    <property type="match status" value="1"/>
</dbReference>
<organism evidence="7 8">
    <name type="scientific">Actinocorallia longicatena</name>
    <dbReference type="NCBI Taxonomy" id="111803"/>
    <lineage>
        <taxon>Bacteria</taxon>
        <taxon>Bacillati</taxon>
        <taxon>Actinomycetota</taxon>
        <taxon>Actinomycetes</taxon>
        <taxon>Streptosporangiales</taxon>
        <taxon>Thermomonosporaceae</taxon>
        <taxon>Actinocorallia</taxon>
    </lineage>
</organism>
<evidence type="ECO:0000256" key="3">
    <source>
        <dbReference type="ARBA" id="ARBA00023295"/>
    </source>
</evidence>
<feature type="active site" description="Nucleophile" evidence="4">
    <location>
        <position position="260"/>
    </location>
</feature>
<evidence type="ECO:0000313" key="7">
    <source>
        <dbReference type="EMBL" id="GAA3237416.1"/>
    </source>
</evidence>
<dbReference type="InterPro" id="IPR022790">
    <property type="entry name" value="GH26_dom"/>
</dbReference>
<dbReference type="PROSITE" id="PS51764">
    <property type="entry name" value="GH26"/>
    <property type="match status" value="1"/>
</dbReference>
<keyword evidence="2 4" id="KW-0378">Hydrolase</keyword>
<sequence length="326" mass="36518">MKFRLIAIASVLPLSLVAGCSSDADKKVDKTAQADTVSTAGGSEPDAVLRATKRKYLGIYVEGKYKDNPAAQSKVLKKNVGRAPNIMKHFQAWNAPYPADWAKAAYKVGALPQLEWEPHGVPLKTIAAGDSDAFLHAYAKQVKASKVPVMISFGHEMNGWWYDWATKKTTAKQFVAAWRHIHDIFKAEGATNAKWLWAPNVIYPMPKVKLKPLYPGNSYVDWVGVIGYYKGQKNATFKGFFEPTIKKIRTFSKKPILLAETGSKRGPKRNKEIADLLTNVAKRKDIIGLIWFNMNKPGDGDYRIEATKSSLKTFRTYVTKYPYGRK</sequence>
<dbReference type="SUPFAM" id="SSF51445">
    <property type="entry name" value="(Trans)glycosidases"/>
    <property type="match status" value="1"/>
</dbReference>
<dbReference type="InterPro" id="IPR000805">
    <property type="entry name" value="Glyco_hydro_26"/>
</dbReference>
<feature type="active site" description="Proton donor" evidence="4">
    <location>
        <position position="156"/>
    </location>
</feature>
<evidence type="ECO:0000313" key="8">
    <source>
        <dbReference type="Proteomes" id="UP001501237"/>
    </source>
</evidence>
<comment type="caution">
    <text evidence="7">The sequence shown here is derived from an EMBL/GenBank/DDBJ whole genome shotgun (WGS) entry which is preliminary data.</text>
</comment>
<accession>A0ABP6QK94</accession>
<keyword evidence="3 4" id="KW-0326">Glycosidase</keyword>
<evidence type="ECO:0000256" key="2">
    <source>
        <dbReference type="ARBA" id="ARBA00022801"/>
    </source>
</evidence>
<feature type="domain" description="GH26" evidence="6">
    <location>
        <begin position="32"/>
        <end position="317"/>
    </location>
</feature>
<protein>
    <recommendedName>
        <fullName evidence="6">GH26 domain-containing protein</fullName>
    </recommendedName>
</protein>
<dbReference type="RefSeq" id="WP_344837733.1">
    <property type="nucleotide sequence ID" value="NZ_BAAAUV010000032.1"/>
</dbReference>
<gene>
    <name evidence="7" type="ORF">GCM10010468_72330</name>
</gene>
<dbReference type="PANTHER" id="PTHR40079">
    <property type="entry name" value="MANNAN ENDO-1,4-BETA-MANNOSIDASE E-RELATED"/>
    <property type="match status" value="1"/>
</dbReference>
<proteinExistence type="inferred from homology"/>
<name>A0ABP6QK94_9ACTN</name>
<dbReference type="PROSITE" id="PS51257">
    <property type="entry name" value="PROKAR_LIPOPROTEIN"/>
    <property type="match status" value="1"/>
</dbReference>
<dbReference type="Pfam" id="PF02156">
    <property type="entry name" value="Glyco_hydro_26"/>
    <property type="match status" value="1"/>
</dbReference>
<comment type="similarity">
    <text evidence="1 4">Belongs to the glycosyl hydrolase 26 family.</text>
</comment>
<keyword evidence="8" id="KW-1185">Reference proteome</keyword>
<evidence type="ECO:0000256" key="4">
    <source>
        <dbReference type="PROSITE-ProRule" id="PRU01100"/>
    </source>
</evidence>
<keyword evidence="5" id="KW-0732">Signal</keyword>
<reference evidence="8" key="1">
    <citation type="journal article" date="2019" name="Int. J. Syst. Evol. Microbiol.">
        <title>The Global Catalogue of Microorganisms (GCM) 10K type strain sequencing project: providing services to taxonomists for standard genome sequencing and annotation.</title>
        <authorList>
            <consortium name="The Broad Institute Genomics Platform"/>
            <consortium name="The Broad Institute Genome Sequencing Center for Infectious Disease"/>
            <person name="Wu L."/>
            <person name="Ma J."/>
        </authorList>
    </citation>
    <scope>NUCLEOTIDE SEQUENCE [LARGE SCALE GENOMIC DNA]</scope>
    <source>
        <strain evidence="8">JCM 9377</strain>
    </source>
</reference>
<dbReference type="PANTHER" id="PTHR40079:SF4">
    <property type="entry name" value="GH26 DOMAIN-CONTAINING PROTEIN-RELATED"/>
    <property type="match status" value="1"/>
</dbReference>
<evidence type="ECO:0000256" key="5">
    <source>
        <dbReference type="SAM" id="SignalP"/>
    </source>
</evidence>
<dbReference type="EMBL" id="BAAAUV010000032">
    <property type="protein sequence ID" value="GAA3237416.1"/>
    <property type="molecule type" value="Genomic_DNA"/>
</dbReference>
<evidence type="ECO:0000259" key="6">
    <source>
        <dbReference type="PROSITE" id="PS51764"/>
    </source>
</evidence>
<feature type="chain" id="PRO_5045548825" description="GH26 domain-containing protein" evidence="5">
    <location>
        <begin position="24"/>
        <end position="326"/>
    </location>
</feature>
<feature type="signal peptide" evidence="5">
    <location>
        <begin position="1"/>
        <end position="23"/>
    </location>
</feature>
<dbReference type="InterPro" id="IPR017853">
    <property type="entry name" value="GH"/>
</dbReference>
<dbReference type="Proteomes" id="UP001501237">
    <property type="component" value="Unassembled WGS sequence"/>
</dbReference>